<dbReference type="InterPro" id="IPR036770">
    <property type="entry name" value="Ankyrin_rpt-contain_sf"/>
</dbReference>
<accession>A0AA39QZD2</accession>
<dbReference type="Gene3D" id="1.25.40.20">
    <property type="entry name" value="Ankyrin repeat-containing domain"/>
    <property type="match status" value="2"/>
</dbReference>
<evidence type="ECO:0000313" key="4">
    <source>
        <dbReference type="EMBL" id="KAK0510503.1"/>
    </source>
</evidence>
<keyword evidence="2 3" id="KW-0040">ANK repeat</keyword>
<name>A0AA39QZD2_9LECA</name>
<dbReference type="Pfam" id="PF12796">
    <property type="entry name" value="Ank_2"/>
    <property type="match status" value="2"/>
</dbReference>
<proteinExistence type="predicted"/>
<evidence type="ECO:0000256" key="3">
    <source>
        <dbReference type="PROSITE-ProRule" id="PRU00023"/>
    </source>
</evidence>
<organism evidence="4 5">
    <name type="scientific">Cladonia borealis</name>
    <dbReference type="NCBI Taxonomy" id="184061"/>
    <lineage>
        <taxon>Eukaryota</taxon>
        <taxon>Fungi</taxon>
        <taxon>Dikarya</taxon>
        <taxon>Ascomycota</taxon>
        <taxon>Pezizomycotina</taxon>
        <taxon>Lecanoromycetes</taxon>
        <taxon>OSLEUM clade</taxon>
        <taxon>Lecanoromycetidae</taxon>
        <taxon>Lecanorales</taxon>
        <taxon>Lecanorineae</taxon>
        <taxon>Cladoniaceae</taxon>
        <taxon>Cladonia</taxon>
    </lineage>
</organism>
<evidence type="ECO:0000256" key="1">
    <source>
        <dbReference type="ARBA" id="ARBA00022737"/>
    </source>
</evidence>
<comment type="caution">
    <text evidence="4">The sequence shown here is derived from an EMBL/GenBank/DDBJ whole genome shotgun (WGS) entry which is preliminary data.</text>
</comment>
<dbReference type="AlphaFoldDB" id="A0AA39QZD2"/>
<sequence length="248" mass="26344">MGPTSITNSIDTLYDAIRTGNLYTVKRYINAQGDKSNVDWDDTNAKNGWTPLIKATSLGYRDIVRLLLGYSSPGPGPTIDATGDVDETTALILAAQGGRLDIARQLLQANGKPRHLNIQDKNGETALVAAARKGNWATASVIVGYNPAINLVNNDHDGALHFAIKARQTRLVKRMLDLPKGAAAAKQKNSENITPLHLSALSGASIIATDLLDAGADRNAMDSWGETAEGLANRIGNTAVAVAIWSHP</sequence>
<dbReference type="PANTHER" id="PTHR24171">
    <property type="entry name" value="ANKYRIN REPEAT DOMAIN-CONTAINING PROTEIN 39-RELATED"/>
    <property type="match status" value="1"/>
</dbReference>
<dbReference type="PROSITE" id="PS50297">
    <property type="entry name" value="ANK_REP_REGION"/>
    <property type="match status" value="1"/>
</dbReference>
<keyword evidence="1" id="KW-0677">Repeat</keyword>
<dbReference type="EMBL" id="JAFEKC020000015">
    <property type="protein sequence ID" value="KAK0510503.1"/>
    <property type="molecule type" value="Genomic_DNA"/>
</dbReference>
<dbReference type="PROSITE" id="PS50088">
    <property type="entry name" value="ANK_REPEAT"/>
    <property type="match status" value="1"/>
</dbReference>
<dbReference type="SUPFAM" id="SSF48403">
    <property type="entry name" value="Ankyrin repeat"/>
    <property type="match status" value="1"/>
</dbReference>
<dbReference type="SMART" id="SM00248">
    <property type="entry name" value="ANK"/>
    <property type="match status" value="5"/>
</dbReference>
<evidence type="ECO:0000313" key="5">
    <source>
        <dbReference type="Proteomes" id="UP001166286"/>
    </source>
</evidence>
<evidence type="ECO:0008006" key="6">
    <source>
        <dbReference type="Google" id="ProtNLM"/>
    </source>
</evidence>
<gene>
    <name evidence="4" type="ORF">JMJ35_006935</name>
</gene>
<evidence type="ECO:0000256" key="2">
    <source>
        <dbReference type="ARBA" id="ARBA00023043"/>
    </source>
</evidence>
<protein>
    <recommendedName>
        <fullName evidence="6">Ankyrin repeat protein</fullName>
    </recommendedName>
</protein>
<dbReference type="InterPro" id="IPR002110">
    <property type="entry name" value="Ankyrin_rpt"/>
</dbReference>
<reference evidence="4" key="1">
    <citation type="submission" date="2023-03" db="EMBL/GenBank/DDBJ databases">
        <title>Complete genome of Cladonia borealis.</title>
        <authorList>
            <person name="Park H."/>
        </authorList>
    </citation>
    <scope>NUCLEOTIDE SEQUENCE</scope>
    <source>
        <strain evidence="4">ANT050790</strain>
    </source>
</reference>
<dbReference type="Proteomes" id="UP001166286">
    <property type="component" value="Unassembled WGS sequence"/>
</dbReference>
<keyword evidence="5" id="KW-1185">Reference proteome</keyword>
<dbReference type="PANTHER" id="PTHR24171:SF10">
    <property type="entry name" value="ANKYRIN REPEAT DOMAIN-CONTAINING PROTEIN 29-LIKE"/>
    <property type="match status" value="1"/>
</dbReference>
<feature type="repeat" description="ANK" evidence="3">
    <location>
        <begin position="191"/>
        <end position="223"/>
    </location>
</feature>